<proteinExistence type="predicted"/>
<evidence type="ECO:0000313" key="3">
    <source>
        <dbReference type="Proteomes" id="UP001153620"/>
    </source>
</evidence>
<reference evidence="2" key="2">
    <citation type="submission" date="2022-10" db="EMBL/GenBank/DDBJ databases">
        <authorList>
            <consortium name="ENA_rothamsted_submissions"/>
            <consortium name="culmorum"/>
            <person name="King R."/>
        </authorList>
    </citation>
    <scope>NUCLEOTIDE SEQUENCE</scope>
</reference>
<protein>
    <submittedName>
        <fullName evidence="2">Uncharacterized protein</fullName>
    </submittedName>
</protein>
<name>A0A9N9RHP2_9DIPT</name>
<feature type="region of interest" description="Disordered" evidence="1">
    <location>
        <begin position="47"/>
        <end position="67"/>
    </location>
</feature>
<dbReference type="Proteomes" id="UP001153620">
    <property type="component" value="Chromosome 1"/>
</dbReference>
<sequence>MLNVPPKFNQICRLCLTLVEPKSTNDSDEIIKNLSIFNTNGQQASYKSSIDKKSNDNNFRDDDQLNKKAKRSNEISISLSGGNTSVVNNGFIDDDSDEDITERILECLSIKRDRAHIALCKYSKSAFGKEMSQEIC</sequence>
<dbReference type="OrthoDB" id="2162994at2759"/>
<dbReference type="AlphaFoldDB" id="A0A9N9RHP2"/>
<reference evidence="2" key="1">
    <citation type="submission" date="2022-01" db="EMBL/GenBank/DDBJ databases">
        <authorList>
            <person name="King R."/>
        </authorList>
    </citation>
    <scope>NUCLEOTIDE SEQUENCE</scope>
</reference>
<dbReference type="EMBL" id="OU895877">
    <property type="protein sequence ID" value="CAG9797251.1"/>
    <property type="molecule type" value="Genomic_DNA"/>
</dbReference>
<keyword evidence="3" id="KW-1185">Reference proteome</keyword>
<evidence type="ECO:0000313" key="2">
    <source>
        <dbReference type="EMBL" id="CAG9797251.1"/>
    </source>
</evidence>
<accession>A0A9N9RHP2</accession>
<organism evidence="2 3">
    <name type="scientific">Chironomus riparius</name>
    <dbReference type="NCBI Taxonomy" id="315576"/>
    <lineage>
        <taxon>Eukaryota</taxon>
        <taxon>Metazoa</taxon>
        <taxon>Ecdysozoa</taxon>
        <taxon>Arthropoda</taxon>
        <taxon>Hexapoda</taxon>
        <taxon>Insecta</taxon>
        <taxon>Pterygota</taxon>
        <taxon>Neoptera</taxon>
        <taxon>Endopterygota</taxon>
        <taxon>Diptera</taxon>
        <taxon>Nematocera</taxon>
        <taxon>Chironomoidea</taxon>
        <taxon>Chironomidae</taxon>
        <taxon>Chironominae</taxon>
        <taxon>Chironomus</taxon>
    </lineage>
</organism>
<gene>
    <name evidence="2" type="ORF">CHIRRI_LOCUS251</name>
</gene>
<feature type="compositionally biased region" description="Basic and acidic residues" evidence="1">
    <location>
        <begin position="49"/>
        <end position="66"/>
    </location>
</feature>
<evidence type="ECO:0000256" key="1">
    <source>
        <dbReference type="SAM" id="MobiDB-lite"/>
    </source>
</evidence>